<dbReference type="AlphaFoldDB" id="A0AAD9Z4B4"/>
<gene>
    <name evidence="2" type="ORF">OEA41_003434</name>
</gene>
<evidence type="ECO:0000313" key="3">
    <source>
        <dbReference type="Proteomes" id="UP001276659"/>
    </source>
</evidence>
<comment type="caution">
    <text evidence="2">The sequence shown here is derived from an EMBL/GenBank/DDBJ whole genome shotgun (WGS) entry which is preliminary data.</text>
</comment>
<accession>A0AAD9Z4B4</accession>
<organism evidence="2 3">
    <name type="scientific">Lepraria neglecta</name>
    <dbReference type="NCBI Taxonomy" id="209136"/>
    <lineage>
        <taxon>Eukaryota</taxon>
        <taxon>Fungi</taxon>
        <taxon>Dikarya</taxon>
        <taxon>Ascomycota</taxon>
        <taxon>Pezizomycotina</taxon>
        <taxon>Lecanoromycetes</taxon>
        <taxon>OSLEUM clade</taxon>
        <taxon>Lecanoromycetidae</taxon>
        <taxon>Lecanorales</taxon>
        <taxon>Lecanorineae</taxon>
        <taxon>Stereocaulaceae</taxon>
        <taxon>Lepraria</taxon>
    </lineage>
</organism>
<dbReference type="EMBL" id="JASNWA010000008">
    <property type="protein sequence ID" value="KAK3171350.1"/>
    <property type="molecule type" value="Genomic_DNA"/>
</dbReference>
<reference evidence="2" key="1">
    <citation type="submission" date="2022-11" db="EMBL/GenBank/DDBJ databases">
        <title>Chromosomal genome sequence assembly and mating type (MAT) locus characterization of the leprose asexual lichenized fungus Lepraria neglecta (Nyl.) Erichsen.</title>
        <authorList>
            <person name="Allen J.L."/>
            <person name="Pfeffer B."/>
        </authorList>
    </citation>
    <scope>NUCLEOTIDE SEQUENCE</scope>
    <source>
        <strain evidence="2">Allen 5258</strain>
    </source>
</reference>
<sequence>MHSKHVPKALSFNIPILFANMTWPEQQTRHVLGIRDVDHPPSLNMGTQFHDLSKDDQFHARWDDPGLFRAMERLQVNFGDLCLQYGGRDSTGVTWIKFYEVRHSCVTTCQERKADVEQGDHDKPNGLGNLKFVLLLHEWDDLAIEGTLEDLDWEVTYPDEERAAVKADPAGLVQGSSGVKTEHEEKKGDVADVDIDVKEEVVTGVVGYFLSAAKVEKDHQKAKEEMGDEDSKVAIKQEPDQERDLDME</sequence>
<evidence type="ECO:0000313" key="2">
    <source>
        <dbReference type="EMBL" id="KAK3171350.1"/>
    </source>
</evidence>
<protein>
    <submittedName>
        <fullName evidence="2">Uncharacterized protein</fullName>
    </submittedName>
</protein>
<name>A0AAD9Z4B4_9LECA</name>
<keyword evidence="3" id="KW-1185">Reference proteome</keyword>
<proteinExistence type="predicted"/>
<feature type="region of interest" description="Disordered" evidence="1">
    <location>
        <begin position="217"/>
        <end position="248"/>
    </location>
</feature>
<dbReference type="Proteomes" id="UP001276659">
    <property type="component" value="Unassembled WGS sequence"/>
</dbReference>
<evidence type="ECO:0000256" key="1">
    <source>
        <dbReference type="SAM" id="MobiDB-lite"/>
    </source>
</evidence>